<evidence type="ECO:0000313" key="1">
    <source>
        <dbReference type="EMBL" id="PVZ68948.1"/>
    </source>
</evidence>
<comment type="caution">
    <text evidence="1">The sequence shown here is derived from an EMBL/GenBank/DDBJ whole genome shotgun (WGS) entry which is preliminary data.</text>
</comment>
<reference evidence="1 2" key="1">
    <citation type="submission" date="2018-04" db="EMBL/GenBank/DDBJ databases">
        <title>Thalassorhabdus spongiae gen. nov., sp. nov., isolated from a marine sponge in South-West Iceland.</title>
        <authorList>
            <person name="Knobloch S."/>
            <person name="Daussin A."/>
            <person name="Johannsson R."/>
            <person name="Marteinsson V.T."/>
        </authorList>
    </citation>
    <scope>NUCLEOTIDE SEQUENCE [LARGE SCALE GENOMIC DNA]</scope>
    <source>
        <strain evidence="1 2">Hp12</strain>
    </source>
</reference>
<dbReference type="AlphaFoldDB" id="A0A2V1GTL1"/>
<protein>
    <recommendedName>
        <fullName evidence="3">Isochorismatase-like domain-containing protein</fullName>
    </recommendedName>
</protein>
<dbReference type="EMBL" id="QDDL01000004">
    <property type="protein sequence ID" value="PVZ68948.1"/>
    <property type="molecule type" value="Genomic_DNA"/>
</dbReference>
<dbReference type="InterPro" id="IPR036380">
    <property type="entry name" value="Isochorismatase-like_sf"/>
</dbReference>
<gene>
    <name evidence="1" type="ORF">DC094_11930</name>
</gene>
<dbReference type="SUPFAM" id="SSF52499">
    <property type="entry name" value="Isochorismatase-like hydrolases"/>
    <property type="match status" value="1"/>
</dbReference>
<evidence type="ECO:0000313" key="2">
    <source>
        <dbReference type="Proteomes" id="UP000244906"/>
    </source>
</evidence>
<keyword evidence="2" id="KW-1185">Reference proteome</keyword>
<dbReference type="RefSeq" id="WP_116687332.1">
    <property type="nucleotide sequence ID" value="NZ_CAWNYD010000004.1"/>
</dbReference>
<organism evidence="1 2">
    <name type="scientific">Pelagibaculum spongiae</name>
    <dbReference type="NCBI Taxonomy" id="2080658"/>
    <lineage>
        <taxon>Bacteria</taxon>
        <taxon>Pseudomonadati</taxon>
        <taxon>Pseudomonadota</taxon>
        <taxon>Gammaproteobacteria</taxon>
        <taxon>Oceanospirillales</taxon>
        <taxon>Pelagibaculum</taxon>
    </lineage>
</organism>
<dbReference type="OrthoDB" id="5794853at2"/>
<evidence type="ECO:0008006" key="3">
    <source>
        <dbReference type="Google" id="ProtNLM"/>
    </source>
</evidence>
<sequence>MDSQNNSAQTEPRTLQSKILGVLREEAKVCGVIIDESDRDDMITNNQISILHTLKRLQQPTLMISMNPKIINDTHEIVIGQNVNIEQLTLVNRVCNKSGVNPFDSITSPNLLQMLKIMGVQPGRDYLLLMGYSADCCVKATAVGFESSAEKNQSKGAVHLGYKVLTSPCLLHYANEAWDYTEPSWCDCDGVFSYRQLF</sequence>
<dbReference type="Proteomes" id="UP000244906">
    <property type="component" value="Unassembled WGS sequence"/>
</dbReference>
<name>A0A2V1GTL1_9GAMM</name>
<accession>A0A2V1GTL1</accession>
<proteinExistence type="predicted"/>